<dbReference type="AlphaFoldDB" id="A0AAV4JKM4"/>
<evidence type="ECO:0000313" key="2">
    <source>
        <dbReference type="EMBL" id="GFS22253.1"/>
    </source>
</evidence>
<reference evidence="2 3" key="1">
    <citation type="journal article" date="2021" name="Elife">
        <title>Chloroplast acquisition without the gene transfer in kleptoplastic sea slugs, Plakobranchus ocellatus.</title>
        <authorList>
            <person name="Maeda T."/>
            <person name="Takahashi S."/>
            <person name="Yoshida T."/>
            <person name="Shimamura S."/>
            <person name="Takaki Y."/>
            <person name="Nagai Y."/>
            <person name="Toyoda A."/>
            <person name="Suzuki Y."/>
            <person name="Arimoto A."/>
            <person name="Ishii H."/>
            <person name="Satoh N."/>
            <person name="Nishiyama T."/>
            <person name="Hasebe M."/>
            <person name="Maruyama T."/>
            <person name="Minagawa J."/>
            <person name="Obokata J."/>
            <person name="Shigenobu S."/>
        </authorList>
    </citation>
    <scope>NUCLEOTIDE SEQUENCE [LARGE SCALE GENOMIC DNA]</scope>
</reference>
<evidence type="ECO:0000313" key="3">
    <source>
        <dbReference type="Proteomes" id="UP000762676"/>
    </source>
</evidence>
<gene>
    <name evidence="2" type="ORF">ElyMa_006946000</name>
</gene>
<feature type="domain" description="EGF-like" evidence="1">
    <location>
        <begin position="299"/>
        <end position="310"/>
    </location>
</feature>
<name>A0AAV4JKM4_9GAST</name>
<dbReference type="PROSITE" id="PS00022">
    <property type="entry name" value="EGF_1"/>
    <property type="match status" value="1"/>
</dbReference>
<proteinExistence type="predicted"/>
<evidence type="ECO:0000259" key="1">
    <source>
        <dbReference type="PROSITE" id="PS00022"/>
    </source>
</evidence>
<dbReference type="InterPro" id="IPR000742">
    <property type="entry name" value="EGF"/>
</dbReference>
<comment type="caution">
    <text evidence="2">The sequence shown here is derived from an EMBL/GenBank/DDBJ whole genome shotgun (WGS) entry which is preliminary data.</text>
</comment>
<organism evidence="2 3">
    <name type="scientific">Elysia marginata</name>
    <dbReference type="NCBI Taxonomy" id="1093978"/>
    <lineage>
        <taxon>Eukaryota</taxon>
        <taxon>Metazoa</taxon>
        <taxon>Spiralia</taxon>
        <taxon>Lophotrochozoa</taxon>
        <taxon>Mollusca</taxon>
        <taxon>Gastropoda</taxon>
        <taxon>Heterobranchia</taxon>
        <taxon>Euthyneura</taxon>
        <taxon>Panpulmonata</taxon>
        <taxon>Sacoglossa</taxon>
        <taxon>Placobranchoidea</taxon>
        <taxon>Plakobranchidae</taxon>
        <taxon>Elysia</taxon>
    </lineage>
</organism>
<dbReference type="EMBL" id="BMAT01013890">
    <property type="protein sequence ID" value="GFS22253.1"/>
    <property type="molecule type" value="Genomic_DNA"/>
</dbReference>
<dbReference type="Proteomes" id="UP000762676">
    <property type="component" value="Unassembled WGS sequence"/>
</dbReference>
<accession>A0AAV4JKM4</accession>
<sequence length="316" mass="34494">MPEGKRCGFKSQHWLKSLERPDCESSQLLVETRQGELCIDYEDLQEEHNPCPQGQQLTKLDDRLECAYSDRLPARPEDTTTLADRQCLGTEEMLVQTPAGFVCRRVEEAALDLPSCPGDGEVFVKTDLGFECIGEDYVNLVCSDGFLLVRDTGGFKCREKTKEGPVSPTGLVTSSSDVCRQGEVLVIDGGVTFCKRLDQSSHLCGAGFKPKPTTADGSFVCAPEVKKSLECPEGPVCRLIDYVDIVCEEDQPCHTERQRKSCDNSGKGRNSPCLALLRKVWAGCQPQCANGGSCHGDVCVCPPGLTGRACEEGKRC</sequence>
<protein>
    <recommendedName>
        <fullName evidence="1">EGF-like domain-containing protein</fullName>
    </recommendedName>
</protein>
<keyword evidence="3" id="KW-1185">Reference proteome</keyword>